<proteinExistence type="predicted"/>
<accession>A0AAW1H719</accession>
<evidence type="ECO:0000313" key="2">
    <source>
        <dbReference type="EMBL" id="KAK9671066.1"/>
    </source>
</evidence>
<feature type="signal peptide" evidence="1">
    <location>
        <begin position="1"/>
        <end position="17"/>
    </location>
</feature>
<protein>
    <submittedName>
        <fullName evidence="2">Uncharacterized protein</fullName>
    </submittedName>
</protein>
<gene>
    <name evidence="2" type="ORF">RND81_12G004500</name>
</gene>
<keyword evidence="3" id="KW-1185">Reference proteome</keyword>
<reference evidence="2" key="1">
    <citation type="submission" date="2024-03" db="EMBL/GenBank/DDBJ databases">
        <title>WGS assembly of Saponaria officinalis var. Norfolk2.</title>
        <authorList>
            <person name="Jenkins J."/>
            <person name="Shu S."/>
            <person name="Grimwood J."/>
            <person name="Barry K."/>
            <person name="Goodstein D."/>
            <person name="Schmutz J."/>
            <person name="Leebens-Mack J."/>
            <person name="Osbourn A."/>
        </authorList>
    </citation>
    <scope>NUCLEOTIDE SEQUENCE [LARGE SCALE GENOMIC DNA]</scope>
    <source>
        <strain evidence="2">JIC</strain>
    </source>
</reference>
<evidence type="ECO:0000256" key="1">
    <source>
        <dbReference type="SAM" id="SignalP"/>
    </source>
</evidence>
<organism evidence="2 3">
    <name type="scientific">Saponaria officinalis</name>
    <name type="common">Common soapwort</name>
    <name type="synonym">Lychnis saponaria</name>
    <dbReference type="NCBI Taxonomy" id="3572"/>
    <lineage>
        <taxon>Eukaryota</taxon>
        <taxon>Viridiplantae</taxon>
        <taxon>Streptophyta</taxon>
        <taxon>Embryophyta</taxon>
        <taxon>Tracheophyta</taxon>
        <taxon>Spermatophyta</taxon>
        <taxon>Magnoliopsida</taxon>
        <taxon>eudicotyledons</taxon>
        <taxon>Gunneridae</taxon>
        <taxon>Pentapetalae</taxon>
        <taxon>Caryophyllales</taxon>
        <taxon>Caryophyllaceae</taxon>
        <taxon>Caryophylleae</taxon>
        <taxon>Saponaria</taxon>
    </lineage>
</organism>
<dbReference type="AlphaFoldDB" id="A0AAW1H719"/>
<sequence>MAKASIIIAFIVILVLAHYQDARVEAQRLACGPTLLASGICSDAKCNAQCKHDVPASKSGSCLVQPKPTHLVYCVCYC</sequence>
<comment type="caution">
    <text evidence="2">The sequence shown here is derived from an EMBL/GenBank/DDBJ whole genome shotgun (WGS) entry which is preliminary data.</text>
</comment>
<dbReference type="EMBL" id="JBDFQZ010000012">
    <property type="protein sequence ID" value="KAK9671066.1"/>
    <property type="molecule type" value="Genomic_DNA"/>
</dbReference>
<evidence type="ECO:0000313" key="3">
    <source>
        <dbReference type="Proteomes" id="UP001443914"/>
    </source>
</evidence>
<dbReference type="Proteomes" id="UP001443914">
    <property type="component" value="Unassembled WGS sequence"/>
</dbReference>
<name>A0AAW1H719_SAPOF</name>
<keyword evidence="1" id="KW-0732">Signal</keyword>
<feature type="chain" id="PRO_5043766184" evidence="1">
    <location>
        <begin position="18"/>
        <end position="78"/>
    </location>
</feature>